<reference evidence="1 2" key="1">
    <citation type="submission" date="2017-07" db="EMBL/GenBank/DDBJ databases">
        <title>Isolation and whole genome analysis of endospore-forming bacteria from heroin.</title>
        <authorList>
            <person name="Kalinowski J."/>
            <person name="Ahrens B."/>
            <person name="Al-Dilaimi A."/>
            <person name="Winkler A."/>
            <person name="Wibberg D."/>
            <person name="Schleenbecker U."/>
            <person name="Ruckert C."/>
            <person name="Wolfel R."/>
            <person name="Grass G."/>
        </authorList>
    </citation>
    <scope>NUCLEOTIDE SEQUENCE [LARGE SCALE GENOMIC DNA]</scope>
    <source>
        <strain evidence="1 2">7521-2</strain>
    </source>
</reference>
<sequence>MNDRKQLKALAMKKIAQLMDSLSDESKDKYRTAIHAFADLYLEDELVFRELYFAYKQGLRSYDIKSTNQEAIYYRKEDKEHVIQFRQSHYRLQDHLFFPFVTSCIEIMREVLPLGSVVELNPLYFLPEQQTSSAAKIVITKRYTVPTGYQTFFPYGGVVYPVGEMKKDAILYFTEPLITNVLHMGFKDEMEEAFELLMKEELVVEKKMTSIEFSAQDMQSLQVEMERAGER</sequence>
<dbReference type="RefSeq" id="WP_095334371.1">
    <property type="nucleotide sequence ID" value="NZ_CP026031.1"/>
</dbReference>
<proteinExistence type="predicted"/>
<dbReference type="InterPro" id="IPR025233">
    <property type="entry name" value="DUF4176"/>
</dbReference>
<organism evidence="1 2">
    <name type="scientific">Niallia circulans</name>
    <name type="common">Bacillus circulans</name>
    <dbReference type="NCBI Taxonomy" id="1397"/>
    <lineage>
        <taxon>Bacteria</taxon>
        <taxon>Bacillati</taxon>
        <taxon>Bacillota</taxon>
        <taxon>Bacilli</taxon>
        <taxon>Bacillales</taxon>
        <taxon>Bacillaceae</taxon>
        <taxon>Niallia</taxon>
    </lineage>
</organism>
<dbReference type="Proteomes" id="UP000216961">
    <property type="component" value="Unassembled WGS sequence"/>
</dbReference>
<evidence type="ECO:0000313" key="2">
    <source>
        <dbReference type="Proteomes" id="UP000216961"/>
    </source>
</evidence>
<evidence type="ECO:0000313" key="1">
    <source>
        <dbReference type="EMBL" id="PAD80586.1"/>
    </source>
</evidence>
<protein>
    <submittedName>
        <fullName evidence="1">Uncharacterized protein</fullName>
    </submittedName>
</protein>
<name>A0A268F5D0_NIACI</name>
<dbReference type="EMBL" id="NPBQ01000151">
    <property type="protein sequence ID" value="PAD80586.1"/>
    <property type="molecule type" value="Genomic_DNA"/>
</dbReference>
<gene>
    <name evidence="1" type="ORF">CHH57_24305</name>
</gene>
<dbReference type="KEGG" id="bcir:C2I06_08590"/>
<accession>A0A268F5D0</accession>
<comment type="caution">
    <text evidence="1">The sequence shown here is derived from an EMBL/GenBank/DDBJ whole genome shotgun (WGS) entry which is preliminary data.</text>
</comment>
<dbReference type="Pfam" id="PF13780">
    <property type="entry name" value="DUF4176"/>
    <property type="match status" value="1"/>
</dbReference>
<dbReference type="AlphaFoldDB" id="A0A268F5D0"/>